<sequence>MLNQVNLTAFMNIRGLHLRVAINHTGHETTVSNQRFMLHWRSQGNSFEGPIPTSFSQLTSLESLRSSDIYYVSSSLDFIRNLKNFTDLVLRNTLINGSIPTDFGEYQCLQILDLGFNN</sequence>
<dbReference type="AlphaFoldDB" id="A0AAD4Z543"/>
<name>A0AAD4Z543_PRUDU</name>
<dbReference type="PANTHER" id="PTHR48006:SF34">
    <property type="entry name" value="OS08G0203700 PROTEIN"/>
    <property type="match status" value="1"/>
</dbReference>
<comment type="caution">
    <text evidence="2">The sequence shown here is derived from an EMBL/GenBank/DDBJ whole genome shotgun (WGS) entry which is preliminary data.</text>
</comment>
<reference evidence="2 3" key="1">
    <citation type="journal article" date="2022" name="G3 (Bethesda)">
        <title>Whole-genome sequence and methylome profiling of the almond [Prunus dulcis (Mill.) D.A. Webb] cultivar 'Nonpareil'.</title>
        <authorList>
            <person name="D'Amico-Willman K.M."/>
            <person name="Ouma W.Z."/>
            <person name="Meulia T."/>
            <person name="Sideli G.M."/>
            <person name="Gradziel T.M."/>
            <person name="Fresnedo-Ramirez J."/>
        </authorList>
    </citation>
    <scope>NUCLEOTIDE SEQUENCE [LARGE SCALE GENOMIC DNA]</scope>
    <source>
        <strain evidence="2">Clone GOH B32 T37-40</strain>
    </source>
</reference>
<dbReference type="PANTHER" id="PTHR48006">
    <property type="entry name" value="LEUCINE-RICH REPEAT-CONTAINING PROTEIN DDB_G0281931-RELATED"/>
    <property type="match status" value="1"/>
</dbReference>
<dbReference type="InterPro" id="IPR032675">
    <property type="entry name" value="LRR_dom_sf"/>
</dbReference>
<organism evidence="2 3">
    <name type="scientific">Prunus dulcis</name>
    <name type="common">Almond</name>
    <name type="synonym">Amygdalus dulcis</name>
    <dbReference type="NCBI Taxonomy" id="3755"/>
    <lineage>
        <taxon>Eukaryota</taxon>
        <taxon>Viridiplantae</taxon>
        <taxon>Streptophyta</taxon>
        <taxon>Embryophyta</taxon>
        <taxon>Tracheophyta</taxon>
        <taxon>Spermatophyta</taxon>
        <taxon>Magnoliopsida</taxon>
        <taxon>eudicotyledons</taxon>
        <taxon>Gunneridae</taxon>
        <taxon>Pentapetalae</taxon>
        <taxon>rosids</taxon>
        <taxon>fabids</taxon>
        <taxon>Rosales</taxon>
        <taxon>Rosaceae</taxon>
        <taxon>Amygdaloideae</taxon>
        <taxon>Amygdaleae</taxon>
        <taxon>Prunus</taxon>
    </lineage>
</organism>
<protein>
    <submittedName>
        <fullName evidence="2">Uncharacterized protein</fullName>
    </submittedName>
</protein>
<proteinExistence type="predicted"/>
<gene>
    <name evidence="2" type="ORF">L3X38_023290</name>
</gene>
<evidence type="ECO:0000313" key="2">
    <source>
        <dbReference type="EMBL" id="KAI5333160.1"/>
    </source>
</evidence>
<dbReference type="SUPFAM" id="SSF52058">
    <property type="entry name" value="L domain-like"/>
    <property type="match status" value="1"/>
</dbReference>
<dbReference type="Gene3D" id="3.80.10.10">
    <property type="entry name" value="Ribonuclease Inhibitor"/>
    <property type="match status" value="1"/>
</dbReference>
<comment type="subcellular location">
    <subcellularLocation>
        <location evidence="1">Membrane</location>
        <topology evidence="1">Single-pass type I membrane protein</topology>
    </subcellularLocation>
</comment>
<evidence type="ECO:0000256" key="1">
    <source>
        <dbReference type="ARBA" id="ARBA00004479"/>
    </source>
</evidence>
<dbReference type="InterPro" id="IPR051824">
    <property type="entry name" value="LRR_Rcpt-Like_S/T_Kinase"/>
</dbReference>
<dbReference type="EMBL" id="JAJFAZ020000004">
    <property type="protein sequence ID" value="KAI5333160.1"/>
    <property type="molecule type" value="Genomic_DNA"/>
</dbReference>
<evidence type="ECO:0000313" key="3">
    <source>
        <dbReference type="Proteomes" id="UP001054821"/>
    </source>
</evidence>
<dbReference type="Proteomes" id="UP001054821">
    <property type="component" value="Chromosome 4"/>
</dbReference>
<dbReference type="GO" id="GO:0005886">
    <property type="term" value="C:plasma membrane"/>
    <property type="evidence" value="ECO:0007669"/>
    <property type="project" value="TreeGrafter"/>
</dbReference>
<keyword evidence="3" id="KW-1185">Reference proteome</keyword>
<accession>A0AAD4Z543</accession>